<organism evidence="1 2">
    <name type="scientific">Aneurinibacillus soli</name>
    <dbReference type="NCBI Taxonomy" id="1500254"/>
    <lineage>
        <taxon>Bacteria</taxon>
        <taxon>Bacillati</taxon>
        <taxon>Bacillota</taxon>
        <taxon>Bacilli</taxon>
        <taxon>Bacillales</taxon>
        <taxon>Paenibacillaceae</taxon>
        <taxon>Aneurinibacillus group</taxon>
        <taxon>Aneurinibacillus</taxon>
    </lineage>
</organism>
<dbReference type="EMBL" id="AP017312">
    <property type="protein sequence ID" value="BAU28256.1"/>
    <property type="molecule type" value="Genomic_DNA"/>
</dbReference>
<dbReference type="OrthoDB" id="3799295at2"/>
<proteinExistence type="predicted"/>
<accession>A0A0U5B1T6</accession>
<name>A0A0U5B1T6_9BACL</name>
<evidence type="ECO:0000313" key="1">
    <source>
        <dbReference type="EMBL" id="BAU28256.1"/>
    </source>
</evidence>
<gene>
    <name evidence="1" type="ORF">CB4_02430</name>
</gene>
<dbReference type="Proteomes" id="UP000217696">
    <property type="component" value="Chromosome"/>
</dbReference>
<protein>
    <submittedName>
        <fullName evidence="1">Uncharacterized protein</fullName>
    </submittedName>
</protein>
<dbReference type="Pfam" id="PF16147">
    <property type="entry name" value="DUF4855"/>
    <property type="match status" value="1"/>
</dbReference>
<evidence type="ECO:0000313" key="2">
    <source>
        <dbReference type="Proteomes" id="UP000217696"/>
    </source>
</evidence>
<reference evidence="1 2" key="1">
    <citation type="submission" date="2015-12" db="EMBL/GenBank/DDBJ databases">
        <title>Genome sequence of Aneurinibacillus soli.</title>
        <authorList>
            <person name="Lee J.S."/>
            <person name="Lee K.C."/>
            <person name="Kim K.K."/>
            <person name="Lee B.W."/>
        </authorList>
    </citation>
    <scope>NUCLEOTIDE SEQUENCE [LARGE SCALE GENOMIC DNA]</scope>
    <source>
        <strain evidence="1 2">CB4</strain>
    </source>
</reference>
<keyword evidence="2" id="KW-1185">Reference proteome</keyword>
<sequence length="579" mass="65152">MRIGNCLSRLNQLAWSVCLLVVLLAVGSGDARAASSESYEAYIWKDIPYYATPLPPGPAVQQAKAQPTALPVQPLGIVKQKPGAYPILDRQGEWLKLQIREGQEEKEGWVRIQQDALHIRTLPAKSGEDQTPLQVYKFLHHPVTVYKEADSRLGKLMEILPQRIQVLKQNNGWYQIRTDVGPGWLYGGPEYVTDKLGVHKIAVVKPATLYPYAATFWPSTGKVTEVPFETVAYASFGKWYLIDYKGVNQWLYAPNGEVTSVPAEFTNRKTEANGYVGNATFMTDPKTTRPADLLRRLTIEFEGKQQPFLETFIVRPAGQAERGFTFETYNAADPDGQAKLTAYASALFAPGDQMDQLEKAAMKARILLNDPDYKVNVIIGLPNPVGNGVDASARLRMVRVFEDTLLKQWNKANPQALRFVGFYWTHEMVADADRKLVQEVAASIHAKGYKFYWAPYYQAANAEQWKVLGFDFAWLQPNHYFASEKHPGEDLLGETYNLSRQTGAGTMLEWNWAFLSTPENVSSLNAYLDRGRLIGAHRTSLLLYDGEGAIDAFFSSYNKSLDGIRKKFFTYMLNPNAPY</sequence>
<dbReference type="RefSeq" id="WP_096466024.1">
    <property type="nucleotide sequence ID" value="NZ_AP017312.1"/>
</dbReference>
<dbReference type="InterPro" id="IPR032329">
    <property type="entry name" value="DUF4855"/>
</dbReference>
<dbReference type="KEGG" id="asoc:CB4_02430"/>
<dbReference type="AlphaFoldDB" id="A0A0U5B1T6"/>